<dbReference type="HOGENOM" id="CLU_002562_1_0_1"/>
<dbReference type="STRING" id="1071383.J7RJH8"/>
<proteinExistence type="predicted"/>
<dbReference type="GO" id="GO:0005829">
    <property type="term" value="C:cytosol"/>
    <property type="evidence" value="ECO:0007669"/>
    <property type="project" value="EnsemblFungi"/>
</dbReference>
<dbReference type="InterPro" id="IPR016024">
    <property type="entry name" value="ARM-type_fold"/>
</dbReference>
<sequence length="1306" mass="148377">MQTPGAIAKLQFKQDILPTVGSSLSTDDLLSRLRALHEELATLGQNKIDLTSLDKYASDLVNRKLLKHKDGGVRAFVGCCLSDILRLYAPDAPYTDSNLTDIFKLFLYEFERLGNPENGYYIQQTYLLTKLLEYRSIVLIADLPTSNRLLEQLFSIFYDESKSFQPKLLNVIGGTLGEALSEFDAVPLNVLKLIFNKFLTYNPKEIPKGLGVSTNCGYELTLILCNVYSNRISRQLTSYYSEILYNISKHEEDGYSSNIELVQATQKLHKLVLRLWETVPDLVAAVIGFVYQELSSSNENVRKLATKLVGTLLTVDTDINFVETHKDTFNVWISKVADISTSVRVQWVETIIEILSSKEDVPTEISKGLGKTLIDVDSQVRRASVLVFCKVNVEDIWKNIHETSVYSSLLHLTRERNREVRDLCIRTVAKFYSESLENIKRTFENKDIWDIVDAIPTALFHLYYINDPHINELVDGVLFEYLLPLEVQDSKRVERLLTVISHFDKKAYSSFFAFNKRQLQSSLAFSKYIEFSEYLNNDNSPASDGTDTIEVNTIKIKYHKTIDWLAGSLADPAKATESLRILKTINDSRISYLLKTCVSNDTPMASLKNSFNELVNKLRDPALFRKYNIPSVSTVMPKELAYQIKALLYRSSPLIYNVSNVKLFLDVSQNSESQSASLKRKLLDDISDVNPALFKDQVRTLINSIKACDLTEKDDQEVLALTETVKTLYKISKALQSQIDFDDSELTSKLQEFVVNNFPTIAKYSVEILALAPNAENVLSAIKSSILPLEIANGKAFVSHIAVLMEIFKFHPHVLDDESTNIVSYLIKEVLLANQVVGNKSSGDGADKDWISDKELMSDIEGKFSALAGKILALKLFTNKLRSIAPDVESDELAKTFTEKTMKLFFYLIASGGEIISENDDANYPTPDLYQTKLRCCAGLQILKLSRTSVMNTFISSSDIIKLANLVEDESLSVRRTFLDKLKEYISNELISIKFLPLIFFTAYEPDNDLKVSTKTWINYTFNRESFRKGTVFERVLPRLIHAISHHPDIVEGLTGSDEEYIGAVTTAIDYLDFFFDSVTTQENFSLLYYLSERVKNYQDMVSEDGDIADEDDDAEDREDEDQDKRAHKGQKLNNERLYTIGELAQMILLQLKAKRNWQHSAYPSKLNLPSDLFKPLDSIHDVQASFKTHIGDKHIELVKSNIKAKVAKIVYTSQTQRQRAQKRLLAHEYNNDHNKRKKVSGSTTNTAPGFGKENDEHEGGGEDRSYNPGKDVKVYDSALRRKTLRERKKNVDYREEPDEVVDNFS</sequence>
<evidence type="ECO:0000256" key="3">
    <source>
        <dbReference type="ARBA" id="ARBA00022776"/>
    </source>
</evidence>
<evidence type="ECO:0000256" key="6">
    <source>
        <dbReference type="SAM" id="MobiDB-lite"/>
    </source>
</evidence>
<dbReference type="GO" id="GO:0005198">
    <property type="term" value="F:structural molecule activity"/>
    <property type="evidence" value="ECO:0007669"/>
    <property type="project" value="EnsemblFungi"/>
</dbReference>
<dbReference type="OrthoDB" id="200660at2759"/>
<feature type="region of interest" description="Disordered" evidence="6">
    <location>
        <begin position="1106"/>
        <end position="1131"/>
    </location>
</feature>
<evidence type="ECO:0000313" key="8">
    <source>
        <dbReference type="Proteomes" id="UP000006310"/>
    </source>
</evidence>
<dbReference type="PANTHER" id="PTHR12663:SF0">
    <property type="entry name" value="PRECOCIOUS DISSOCIATION OF SISTERS 5, ISOFORM A"/>
    <property type="match status" value="1"/>
</dbReference>
<dbReference type="InterPro" id="IPR011989">
    <property type="entry name" value="ARM-like"/>
</dbReference>
<dbReference type="GO" id="GO:0000785">
    <property type="term" value="C:chromatin"/>
    <property type="evidence" value="ECO:0007669"/>
    <property type="project" value="TreeGrafter"/>
</dbReference>
<dbReference type="GO" id="GO:0007064">
    <property type="term" value="P:mitotic sister chromatid cohesion"/>
    <property type="evidence" value="ECO:0007669"/>
    <property type="project" value="EnsemblFungi"/>
</dbReference>
<dbReference type="GeneID" id="34525353"/>
<reference evidence="7 8" key="1">
    <citation type="journal article" date="2011" name="Proc. Natl. Acad. Sci. U.S.A.">
        <title>Evolutionary erosion of yeast sex chromosomes by mating-type switching accidents.</title>
        <authorList>
            <person name="Gordon J.L."/>
            <person name="Armisen D."/>
            <person name="Proux-Wera E."/>
            <person name="Oheigeartaigh S.S."/>
            <person name="Byrne K.P."/>
            <person name="Wolfe K.H."/>
        </authorList>
    </citation>
    <scope>NUCLEOTIDE SEQUENCE [LARGE SCALE GENOMIC DNA]</scope>
    <source>
        <strain evidence="8">ATCC MYA-139 / BCRC 22969 / CBS 8797 / CCRC 22969 / KCTC 17520 / NBRC 10181 / NCYC 3082</strain>
    </source>
</reference>
<evidence type="ECO:0000256" key="1">
    <source>
        <dbReference type="ARBA" id="ARBA00004123"/>
    </source>
</evidence>
<evidence type="ECO:0000256" key="4">
    <source>
        <dbReference type="ARBA" id="ARBA00023242"/>
    </source>
</evidence>
<dbReference type="GO" id="GO:0035808">
    <property type="term" value="C:meiotic recombination initiation complex"/>
    <property type="evidence" value="ECO:0007669"/>
    <property type="project" value="EnsemblFungi"/>
</dbReference>
<dbReference type="GO" id="GO:0140588">
    <property type="term" value="P:chromatin looping"/>
    <property type="evidence" value="ECO:0007669"/>
    <property type="project" value="EnsemblFungi"/>
</dbReference>
<feature type="compositionally biased region" description="Acidic residues" evidence="6">
    <location>
        <begin position="1296"/>
        <end position="1306"/>
    </location>
</feature>
<accession>J7RJH8</accession>
<keyword evidence="8" id="KW-1185">Reference proteome</keyword>
<dbReference type="GO" id="GO:0051301">
    <property type="term" value="P:cell division"/>
    <property type="evidence" value="ECO:0007669"/>
    <property type="project" value="UniProtKB-KW"/>
</dbReference>
<keyword evidence="3" id="KW-0498">Mitosis</keyword>
<comment type="subcellular location">
    <subcellularLocation>
        <location evidence="1">Nucleus</location>
    </subcellularLocation>
</comment>
<feature type="region of interest" description="Disordered" evidence="6">
    <location>
        <begin position="1228"/>
        <end position="1306"/>
    </location>
</feature>
<dbReference type="eggNOG" id="KOG1525">
    <property type="taxonomic scope" value="Eukaryota"/>
</dbReference>
<reference evidence="8" key="2">
    <citation type="submission" date="2012-08" db="EMBL/GenBank/DDBJ databases">
        <title>Genome sequence of Kazachstania naganishii.</title>
        <authorList>
            <person name="Gordon J.L."/>
            <person name="Armisen D."/>
            <person name="Proux-Wera E."/>
            <person name="OhEigeartaigh S.S."/>
            <person name="Byrne K.P."/>
            <person name="Wolfe K.H."/>
        </authorList>
    </citation>
    <scope>NUCLEOTIDE SEQUENCE [LARGE SCALE GENOMIC DNA]</scope>
    <source>
        <strain evidence="8">ATCC MYA-139 / BCRC 22969 / CBS 8797 / CCRC 22969 / KCTC 17520 / NBRC 10181 / NCYC 3082</strain>
    </source>
</reference>
<dbReference type="KEGG" id="kng:KNAG_0C05750"/>
<dbReference type="EMBL" id="HE978316">
    <property type="protein sequence ID" value="CCK69673.1"/>
    <property type="molecule type" value="Genomic_DNA"/>
</dbReference>
<dbReference type="Proteomes" id="UP000006310">
    <property type="component" value="Chromosome 3"/>
</dbReference>
<keyword evidence="2" id="KW-0132">Cell division</keyword>
<gene>
    <name evidence="7" type="primary">KNAG0C05750</name>
    <name evidence="7" type="ordered locus">KNAG_0C05750</name>
</gene>
<dbReference type="Pfam" id="PF20168">
    <property type="entry name" value="PDS5"/>
    <property type="match status" value="1"/>
</dbReference>
<feature type="compositionally biased region" description="Acidic residues" evidence="6">
    <location>
        <begin position="1106"/>
        <end position="1122"/>
    </location>
</feature>
<dbReference type="GO" id="GO:0042138">
    <property type="term" value="P:meiotic DNA double-strand break formation"/>
    <property type="evidence" value="ECO:0007669"/>
    <property type="project" value="EnsemblFungi"/>
</dbReference>
<evidence type="ECO:0008006" key="9">
    <source>
        <dbReference type="Google" id="ProtNLM"/>
    </source>
</evidence>
<dbReference type="RefSeq" id="XP_022463919.1">
    <property type="nucleotide sequence ID" value="XM_022607310.1"/>
</dbReference>
<dbReference type="InterPro" id="IPR039776">
    <property type="entry name" value="Pds5"/>
</dbReference>
<dbReference type="SUPFAM" id="SSF48371">
    <property type="entry name" value="ARM repeat"/>
    <property type="match status" value="1"/>
</dbReference>
<dbReference type="GO" id="GO:0007076">
    <property type="term" value="P:mitotic chromosome condensation"/>
    <property type="evidence" value="ECO:0007669"/>
    <property type="project" value="EnsemblFungi"/>
</dbReference>
<dbReference type="GO" id="GO:0007130">
    <property type="term" value="P:synaptonemal complex assembly"/>
    <property type="evidence" value="ECO:0007669"/>
    <property type="project" value="EnsemblFungi"/>
</dbReference>
<name>J7RJH8_HUIN7</name>
<evidence type="ECO:0000256" key="2">
    <source>
        <dbReference type="ARBA" id="ARBA00022618"/>
    </source>
</evidence>
<protein>
    <recommendedName>
        <fullName evidence="9">Sister chromatid cohesion protein PDS5</fullName>
    </recommendedName>
</protein>
<organism evidence="7 8">
    <name type="scientific">Huiozyma naganishii (strain ATCC MYA-139 / BCRC 22969 / CBS 8797 / KCTC 17520 / NBRC 10181 / NCYC 3082 / Yp74L-3)</name>
    <name type="common">Yeast</name>
    <name type="synonym">Kazachstania naganishii</name>
    <dbReference type="NCBI Taxonomy" id="1071383"/>
    <lineage>
        <taxon>Eukaryota</taxon>
        <taxon>Fungi</taxon>
        <taxon>Dikarya</taxon>
        <taxon>Ascomycota</taxon>
        <taxon>Saccharomycotina</taxon>
        <taxon>Saccharomycetes</taxon>
        <taxon>Saccharomycetales</taxon>
        <taxon>Saccharomycetaceae</taxon>
        <taxon>Huiozyma</taxon>
    </lineage>
</organism>
<dbReference type="Gene3D" id="1.25.10.10">
    <property type="entry name" value="Leucine-rich Repeat Variant"/>
    <property type="match status" value="1"/>
</dbReference>
<dbReference type="CDD" id="cd19953">
    <property type="entry name" value="PDS5"/>
    <property type="match status" value="1"/>
</dbReference>
<dbReference type="OMA" id="YPPAYNM"/>
<evidence type="ECO:0000256" key="5">
    <source>
        <dbReference type="ARBA" id="ARBA00023306"/>
    </source>
</evidence>
<dbReference type="GO" id="GO:0006302">
    <property type="term" value="P:double-strand break repair"/>
    <property type="evidence" value="ECO:0007669"/>
    <property type="project" value="EnsemblFungi"/>
</dbReference>
<feature type="compositionally biased region" description="Basic and acidic residues" evidence="6">
    <location>
        <begin position="1253"/>
        <end position="1275"/>
    </location>
</feature>
<keyword evidence="5" id="KW-0131">Cell cycle</keyword>
<dbReference type="PANTHER" id="PTHR12663">
    <property type="entry name" value="ANDROGEN INDUCED INHIBITOR OF PROLIFERATION AS3 / PDS5-RELATED"/>
    <property type="match status" value="1"/>
</dbReference>
<evidence type="ECO:0000313" key="7">
    <source>
        <dbReference type="EMBL" id="CCK69673.1"/>
    </source>
</evidence>
<keyword evidence="4" id="KW-0539">Nucleus</keyword>